<feature type="transmembrane region" description="Helical" evidence="1">
    <location>
        <begin position="47"/>
        <end position="66"/>
    </location>
</feature>
<gene>
    <name evidence="3" type="ORF">Q4481_04255</name>
</gene>
<reference evidence="3" key="1">
    <citation type="journal article" date="2015" name="Int. J. Syst. Evol. Microbiol.">
        <title>Rhizobium alvei sp. nov., isolated from a freshwater river.</title>
        <authorList>
            <person name="Sheu S.Y."/>
            <person name="Huang H.W."/>
            <person name="Young C.C."/>
            <person name="Chen W.M."/>
        </authorList>
    </citation>
    <scope>NUCLEOTIDE SEQUENCE</scope>
    <source>
        <strain evidence="3">TNR-22</strain>
    </source>
</reference>
<keyword evidence="1" id="KW-0472">Membrane</keyword>
<keyword evidence="1" id="KW-0812">Transmembrane</keyword>
<dbReference type="InterPro" id="IPR025263">
    <property type="entry name" value="YhdP_central"/>
</dbReference>
<keyword evidence="4" id="KW-1185">Reference proteome</keyword>
<name>A0ABT8YHW4_9HYPH</name>
<evidence type="ECO:0000313" key="3">
    <source>
        <dbReference type="EMBL" id="MDO6963156.1"/>
    </source>
</evidence>
<evidence type="ECO:0000256" key="1">
    <source>
        <dbReference type="SAM" id="Phobius"/>
    </source>
</evidence>
<keyword evidence="1" id="KW-1133">Transmembrane helix</keyword>
<evidence type="ECO:0000313" key="4">
    <source>
        <dbReference type="Proteomes" id="UP001174932"/>
    </source>
</evidence>
<proteinExistence type="predicted"/>
<comment type="caution">
    <text evidence="3">The sequence shown here is derived from an EMBL/GenBank/DDBJ whole genome shotgun (WGS) entry which is preliminary data.</text>
</comment>
<evidence type="ECO:0000259" key="2">
    <source>
        <dbReference type="Pfam" id="PF13116"/>
    </source>
</evidence>
<dbReference type="Pfam" id="PF13116">
    <property type="entry name" value="YhdP"/>
    <property type="match status" value="1"/>
</dbReference>
<protein>
    <submittedName>
        <fullName evidence="3">DUF3971 domain-containing protein</fullName>
    </submittedName>
</protein>
<dbReference type="EMBL" id="JAUOZU010000003">
    <property type="protein sequence ID" value="MDO6963156.1"/>
    <property type="molecule type" value="Genomic_DNA"/>
</dbReference>
<feature type="domain" description="YhdP central" evidence="2">
    <location>
        <begin position="411"/>
        <end position="924"/>
    </location>
</feature>
<sequence length="1123" mass="120943">MKDIRGEKVVFGKGDFRSLDAMPSATAPDAVILHTPRRNWPRRLAKLFLLLFLFVGIAVGGLFVTLERGLLDATLTTEAESTLRQNLGDDFDAKVGAVRLRFLRNWMLGLEAQDVRVEHKSSGIRAFEADSIRTVLDPVALLRGKVVVAIAEIGRAQGNLTFLPKGAGIDPRLIRVDAVPAWLDTAYPVLERFADLLVSSGTETISASELTLRLPGLEQKPLSLFGARFSGADENRLSLAAGFRAGKLAPVVNAAISRDANGVTGFVLDVRGLATEPFLFKYSKKNGEPRYGLDGSLHVRLTSERGRALLVNADMANGRFVADGDTQPVQSLKAIAVYDFDRKKIEISDGLIDLGDTVVPFEGALIDLKADSASDDHGYAFEVVANDGMARSEYSGEPAEGFNGAASGFFKPATRELQLDRLGVITASGTFNSFLNVRFVEPSPAVVFTARTDRLSVRSVKQLWPFWFGKKARKWVEENITGGEISNGVIDISLAAGRIPEHPEPLVFREGELKIAFDAKDAELRYHPDLPVSSPTAGHFEMQDRQVAVRIDSGTMRLDSGQVLTGSAGEFTIDDISKKPLMGHLDLGVAGPARGAIDFVGLKPFASMARLPFAAADISGAFKGRVTATFGLDKVDHPPKPVWNAALKLSDVSLAKPFEGRKFSNFDGELTADGKAVTLDGRADIDGASLEVAVKEPLGADNKDGRSWKVSGTLDESELLKIVPSLKGIVSGKVKVELEQVKKGIQKVEAQLHGASVSVPMIGWRKGPGVPAKVSFTMDTKDGQARLDDFALQGDGFGARGNLTLDTKGLVSARFERVKLSAADNFSVSVTRKSGGNAIEVSGASVDARPFLDLVKVSAPKEGGTKDLSNNSIHVAVKQAQGYNQQSLQTVDLRLQTVDGRMTSVKLSAVTESGQALIINRDRANGVMEITSGDAGAVARFADLYRNMNGGLLNIKLKATGPDSWRGNIDIRNFALINETRLKSIVSARTGEDGRSLSDAVKADIDTSSQKFRRGFARLTLDRGRMEVENGVVRGDQVGATFQGTVRDASGHMNLTGTFMPAYGLNRLFAELPLIGVILGNGRDRGLLGITFRLEGPYQQPKLTVNPLSLIAPGVFRSIFEFE</sequence>
<organism evidence="3 4">
    <name type="scientific">Rhizobium alvei</name>
    <dbReference type="NCBI Taxonomy" id="1132659"/>
    <lineage>
        <taxon>Bacteria</taxon>
        <taxon>Pseudomonadati</taxon>
        <taxon>Pseudomonadota</taxon>
        <taxon>Alphaproteobacteria</taxon>
        <taxon>Hyphomicrobiales</taxon>
        <taxon>Rhizobiaceae</taxon>
        <taxon>Rhizobium/Agrobacterium group</taxon>
        <taxon>Rhizobium</taxon>
    </lineage>
</organism>
<dbReference type="Proteomes" id="UP001174932">
    <property type="component" value="Unassembled WGS sequence"/>
</dbReference>
<dbReference type="RefSeq" id="WP_304375047.1">
    <property type="nucleotide sequence ID" value="NZ_JAUOZU010000003.1"/>
</dbReference>
<reference evidence="3" key="2">
    <citation type="submission" date="2023-07" db="EMBL/GenBank/DDBJ databases">
        <authorList>
            <person name="Shen H."/>
        </authorList>
    </citation>
    <scope>NUCLEOTIDE SEQUENCE</scope>
    <source>
        <strain evidence="3">TNR-22</strain>
    </source>
</reference>
<accession>A0ABT8YHW4</accession>